<dbReference type="SUPFAM" id="SSF52540">
    <property type="entry name" value="P-loop containing nucleoside triphosphate hydrolases"/>
    <property type="match status" value="2"/>
</dbReference>
<dbReference type="Gene3D" id="3.40.50.300">
    <property type="entry name" value="P-loop containing nucleotide triphosphate hydrolases"/>
    <property type="match status" value="2"/>
</dbReference>
<dbReference type="SMART" id="SM00487">
    <property type="entry name" value="DEXDc"/>
    <property type="match status" value="1"/>
</dbReference>
<dbReference type="RefSeq" id="WP_377492054.1">
    <property type="nucleotide sequence ID" value="NZ_JBHUOX010000046.1"/>
</dbReference>
<protein>
    <submittedName>
        <fullName evidence="3">EcoAI/FtnUII family type I restriction enzme subunit R</fullName>
    </submittedName>
</protein>
<dbReference type="PROSITE" id="PS51192">
    <property type="entry name" value="HELICASE_ATP_BIND_1"/>
    <property type="match status" value="1"/>
</dbReference>
<dbReference type="InterPro" id="IPR027417">
    <property type="entry name" value="P-loop_NTPase"/>
</dbReference>
<dbReference type="InterPro" id="IPR007409">
    <property type="entry name" value="Restrct_endonuc_type1_HsdR_N"/>
</dbReference>
<dbReference type="PANTHER" id="PTHR47396">
    <property type="entry name" value="TYPE I RESTRICTION ENZYME ECOKI R PROTEIN"/>
    <property type="match status" value="1"/>
</dbReference>
<dbReference type="PANTHER" id="PTHR47396:SF1">
    <property type="entry name" value="ATP-DEPENDENT HELICASE IRC3-RELATED"/>
    <property type="match status" value="1"/>
</dbReference>
<evidence type="ECO:0000259" key="2">
    <source>
        <dbReference type="PROSITE" id="PS51192"/>
    </source>
</evidence>
<proteinExistence type="predicted"/>
<dbReference type="InterPro" id="IPR006935">
    <property type="entry name" value="Helicase/UvrB_N"/>
</dbReference>
<comment type="caution">
    <text evidence="3">The sequence shown here is derived from an EMBL/GenBank/DDBJ whole genome shotgun (WGS) entry which is preliminary data.</text>
</comment>
<feature type="region of interest" description="Disordered" evidence="1">
    <location>
        <begin position="553"/>
        <end position="599"/>
    </location>
</feature>
<dbReference type="CDD" id="cd18799">
    <property type="entry name" value="SF2_C_EcoAI-like"/>
    <property type="match status" value="1"/>
</dbReference>
<dbReference type="CDD" id="cd18032">
    <property type="entry name" value="DEXHc_RE_I_III_res"/>
    <property type="match status" value="1"/>
</dbReference>
<accession>A0ABW6C195</accession>
<dbReference type="Proteomes" id="UP001597641">
    <property type="component" value="Unassembled WGS sequence"/>
</dbReference>
<reference evidence="4" key="1">
    <citation type="journal article" date="2019" name="Int. J. Syst. Evol. Microbiol.">
        <title>The Global Catalogue of Microorganisms (GCM) 10K type strain sequencing project: providing services to taxonomists for standard genome sequencing and annotation.</title>
        <authorList>
            <consortium name="The Broad Institute Genomics Platform"/>
            <consortium name="The Broad Institute Genome Sequencing Center for Infectious Disease"/>
            <person name="Wu L."/>
            <person name="Ma J."/>
        </authorList>
    </citation>
    <scope>NUCLEOTIDE SEQUENCE [LARGE SCALE GENOMIC DNA]</scope>
    <source>
        <strain evidence="4">KCTC 23984</strain>
    </source>
</reference>
<dbReference type="NCBIfam" id="NF046051">
    <property type="entry name" value="restrict_EcoAI"/>
    <property type="match status" value="1"/>
</dbReference>
<gene>
    <name evidence="3" type="primary">hsdR</name>
    <name evidence="3" type="ORF">ACFS7Z_26095</name>
</gene>
<dbReference type="Pfam" id="PF04313">
    <property type="entry name" value="HSDR_N"/>
    <property type="match status" value="1"/>
</dbReference>
<name>A0ABW6C195_9BACT</name>
<dbReference type="Pfam" id="PF08463">
    <property type="entry name" value="EcoEI_R_C"/>
    <property type="match status" value="1"/>
</dbReference>
<organism evidence="3 4">
    <name type="scientific">Pontibacter toksunensis</name>
    <dbReference type="NCBI Taxonomy" id="1332631"/>
    <lineage>
        <taxon>Bacteria</taxon>
        <taxon>Pseudomonadati</taxon>
        <taxon>Bacteroidota</taxon>
        <taxon>Cytophagia</taxon>
        <taxon>Cytophagales</taxon>
        <taxon>Hymenobacteraceae</taxon>
        <taxon>Pontibacter</taxon>
    </lineage>
</organism>
<evidence type="ECO:0000313" key="4">
    <source>
        <dbReference type="Proteomes" id="UP001597641"/>
    </source>
</evidence>
<evidence type="ECO:0000313" key="3">
    <source>
        <dbReference type="EMBL" id="MFD3003854.1"/>
    </source>
</evidence>
<evidence type="ECO:0000256" key="1">
    <source>
        <dbReference type="SAM" id="MobiDB-lite"/>
    </source>
</evidence>
<sequence>MLNKKPLSERDICTKFITPALVAAGWDIQKQVREEWSFTDGRIIVRGQKYTRGKQKRADYVLFYKSTMVAIIEAKDNNHSVGQGMQQAKEYADILDIPFVYSSNGNAFLEFDQTKVEQGGEVERELSLESFPSPEALWQRYATYKNLNSQQQEVVKEENHKDETGFAPRYYQQIAINRTIEAVARGDKRILLVMATGTGKTYTAFQIIWRLWKAKTVKRVLYLADRNILVDQTKTGDFRPFGSDIMTKIQNREVDKAYQIYFALYQGLTGTEEEKNIFKQFSPDFFDMVVVDECHRGSAKEESAWREVLTYFNAAVHVGLTATPKETKETSNITYFGEPTYTYSLKQGIDDGFLAPYKVVRISLNVDEGYRPEKGKKDRYGHEIEDRIYNTRDFDRNLVIDDRTKAAARKISEYLKLTDRMAKTIVFCVDTEHAERMRQALVNENSDMLQQYPNYVVRITGDDEIGKKELYNFTSVDEKEPVIATTSKLLTTGVDTKMVKVIALEAGIQSMTEFKQIIGRGTRLREDDGKVYFSIMDFRQVTNLFADPDFDGDPVVIYEPDNNQPPVPPEGKEGEGEGDDTDDPGREGPDDEPGTGRPRKYYVNDVAVKVINERVQYYGADGRLITESLKDYSRTKLLSEYASLDDFLVKWNVSERKEAIINELAEKGVLFEELQQEIGLDIDAFDLIAHIAFDRPPLSRKERAEQVKKRNYFEKYGTGAREVLQTLLDKYADEGISSLENTAVLNVRPLNQFGTPIEIVKRFGKKADFDKAINELEQELYRSA</sequence>
<feature type="domain" description="Helicase ATP-binding" evidence="2">
    <location>
        <begin position="181"/>
        <end position="342"/>
    </location>
</feature>
<dbReference type="EMBL" id="JBHUOX010000046">
    <property type="protein sequence ID" value="MFD3003854.1"/>
    <property type="molecule type" value="Genomic_DNA"/>
</dbReference>
<dbReference type="InterPro" id="IPR050742">
    <property type="entry name" value="Helicase_Restrict-Modif_Enz"/>
</dbReference>
<keyword evidence="4" id="KW-1185">Reference proteome</keyword>
<dbReference type="Pfam" id="PF04851">
    <property type="entry name" value="ResIII"/>
    <property type="match status" value="1"/>
</dbReference>
<dbReference type="InterPro" id="IPR014001">
    <property type="entry name" value="Helicase_ATP-bd"/>
</dbReference>
<dbReference type="Gene3D" id="3.90.1570.30">
    <property type="match status" value="1"/>
</dbReference>
<dbReference type="InterPro" id="IPR013670">
    <property type="entry name" value="EcoEI_R_C_dom"/>
</dbReference>